<evidence type="ECO:0000259" key="4">
    <source>
        <dbReference type="PROSITE" id="PS51898"/>
    </source>
</evidence>
<reference evidence="5 6" key="1">
    <citation type="submission" date="2019-08" db="EMBL/GenBank/DDBJ databases">
        <title>Genome of Aequorivita antarctica SW49 (type strain).</title>
        <authorList>
            <person name="Bowman J.P."/>
        </authorList>
    </citation>
    <scope>NUCLEOTIDE SEQUENCE [LARGE SCALE GENOMIC DNA]</scope>
    <source>
        <strain evidence="5 6">SW49</strain>
    </source>
</reference>
<evidence type="ECO:0000313" key="6">
    <source>
        <dbReference type="Proteomes" id="UP000321497"/>
    </source>
</evidence>
<dbReference type="InterPro" id="IPR002104">
    <property type="entry name" value="Integrase_catalytic"/>
</dbReference>
<dbReference type="InterPro" id="IPR013762">
    <property type="entry name" value="Integrase-like_cat_sf"/>
</dbReference>
<sequence length="265" mass="30520">MQEKRLAASTVNTYHAVTALFLQYLQLKQAANPDVLWLQRFNHDYILKGGHSISYQNQCINGIKKYFAFKNLEVESMNIERPRKEKRLPVVLSKEEIKKIFEAIHNLKHRALLSLIYSAGLRIGEALALRPQDIDRHRMLIHIKMAKGKKDRYTLLSANILQLLETYYRTYKPKIYLFEGQDGGPYSASSAQQVLKKAMRKASILKQGITLHSLRHSFATHLLEGGTDIRYIQSLLGHNSPNTTMIYTHVSEKSLKNIKNPFDDL</sequence>
<dbReference type="PANTHER" id="PTHR30349:SF41">
    <property type="entry name" value="INTEGRASE_RECOMBINASE PROTEIN MJ0367-RELATED"/>
    <property type="match status" value="1"/>
</dbReference>
<feature type="domain" description="Tyr recombinase" evidence="4">
    <location>
        <begin position="87"/>
        <end position="260"/>
    </location>
</feature>
<gene>
    <name evidence="5" type="ORF">ESU54_06415</name>
</gene>
<dbReference type="OrthoDB" id="9801717at2"/>
<dbReference type="Proteomes" id="UP000321497">
    <property type="component" value="Unassembled WGS sequence"/>
</dbReference>
<evidence type="ECO:0000256" key="1">
    <source>
        <dbReference type="ARBA" id="ARBA00008857"/>
    </source>
</evidence>
<dbReference type="InterPro" id="IPR011010">
    <property type="entry name" value="DNA_brk_join_enz"/>
</dbReference>
<proteinExistence type="inferred from homology"/>
<keyword evidence="3" id="KW-0233">DNA recombination</keyword>
<dbReference type="SUPFAM" id="SSF56349">
    <property type="entry name" value="DNA breaking-rejoining enzymes"/>
    <property type="match status" value="1"/>
</dbReference>
<dbReference type="Pfam" id="PF00589">
    <property type="entry name" value="Phage_integrase"/>
    <property type="match status" value="1"/>
</dbReference>
<comment type="caution">
    <text evidence="5">The sequence shown here is derived from an EMBL/GenBank/DDBJ whole genome shotgun (WGS) entry which is preliminary data.</text>
</comment>
<dbReference type="Gene3D" id="1.10.150.130">
    <property type="match status" value="1"/>
</dbReference>
<dbReference type="InterPro" id="IPR050090">
    <property type="entry name" value="Tyrosine_recombinase_XerCD"/>
</dbReference>
<dbReference type="GO" id="GO:0015074">
    <property type="term" value="P:DNA integration"/>
    <property type="evidence" value="ECO:0007669"/>
    <property type="project" value="InterPro"/>
</dbReference>
<name>A0A5C6Z0Y3_9FLAO</name>
<keyword evidence="6" id="KW-1185">Reference proteome</keyword>
<evidence type="ECO:0000256" key="2">
    <source>
        <dbReference type="ARBA" id="ARBA00023125"/>
    </source>
</evidence>
<dbReference type="EMBL" id="VORT01000004">
    <property type="protein sequence ID" value="TXD73718.1"/>
    <property type="molecule type" value="Genomic_DNA"/>
</dbReference>
<protein>
    <submittedName>
        <fullName evidence="5">Tyrosine-type recombinase/integrase</fullName>
    </submittedName>
</protein>
<dbReference type="InterPro" id="IPR010998">
    <property type="entry name" value="Integrase_recombinase_N"/>
</dbReference>
<organism evidence="5 6">
    <name type="scientific">Aequorivita antarctica</name>
    <dbReference type="NCBI Taxonomy" id="153266"/>
    <lineage>
        <taxon>Bacteria</taxon>
        <taxon>Pseudomonadati</taxon>
        <taxon>Bacteroidota</taxon>
        <taxon>Flavobacteriia</taxon>
        <taxon>Flavobacteriales</taxon>
        <taxon>Flavobacteriaceae</taxon>
        <taxon>Aequorivita</taxon>
    </lineage>
</organism>
<dbReference type="PANTHER" id="PTHR30349">
    <property type="entry name" value="PHAGE INTEGRASE-RELATED"/>
    <property type="match status" value="1"/>
</dbReference>
<evidence type="ECO:0000313" key="5">
    <source>
        <dbReference type="EMBL" id="TXD73718.1"/>
    </source>
</evidence>
<dbReference type="GO" id="GO:0006310">
    <property type="term" value="P:DNA recombination"/>
    <property type="evidence" value="ECO:0007669"/>
    <property type="project" value="UniProtKB-KW"/>
</dbReference>
<dbReference type="AlphaFoldDB" id="A0A5C6Z0Y3"/>
<keyword evidence="2" id="KW-0238">DNA-binding</keyword>
<dbReference type="PROSITE" id="PS51898">
    <property type="entry name" value="TYR_RECOMBINASE"/>
    <property type="match status" value="1"/>
</dbReference>
<dbReference type="Gene3D" id="1.10.443.10">
    <property type="entry name" value="Intergrase catalytic core"/>
    <property type="match status" value="1"/>
</dbReference>
<accession>A0A5C6Z0Y3</accession>
<evidence type="ECO:0000256" key="3">
    <source>
        <dbReference type="ARBA" id="ARBA00023172"/>
    </source>
</evidence>
<comment type="similarity">
    <text evidence="1">Belongs to the 'phage' integrase family.</text>
</comment>
<dbReference type="GO" id="GO:0003677">
    <property type="term" value="F:DNA binding"/>
    <property type="evidence" value="ECO:0007669"/>
    <property type="project" value="UniProtKB-KW"/>
</dbReference>